<reference evidence="2 3" key="1">
    <citation type="submission" date="2014-04" db="EMBL/GenBank/DDBJ databases">
        <authorList>
            <consortium name="DOE Joint Genome Institute"/>
            <person name="Kuo A."/>
            <person name="Zuccaro A."/>
            <person name="Kohler A."/>
            <person name="Nagy L.G."/>
            <person name="Floudas D."/>
            <person name="Copeland A."/>
            <person name="Barry K.W."/>
            <person name="Cichocki N."/>
            <person name="Veneault-Fourrey C."/>
            <person name="LaButti K."/>
            <person name="Lindquist E.A."/>
            <person name="Lipzen A."/>
            <person name="Lundell T."/>
            <person name="Morin E."/>
            <person name="Murat C."/>
            <person name="Sun H."/>
            <person name="Tunlid A."/>
            <person name="Henrissat B."/>
            <person name="Grigoriev I.V."/>
            <person name="Hibbett D.S."/>
            <person name="Martin F."/>
            <person name="Nordberg H.P."/>
            <person name="Cantor M.N."/>
            <person name="Hua S.X."/>
        </authorList>
    </citation>
    <scope>NUCLEOTIDE SEQUENCE [LARGE SCALE GENOMIC DNA]</scope>
    <source>
        <strain evidence="2 3">MAFF 305830</strain>
    </source>
</reference>
<feature type="transmembrane region" description="Helical" evidence="1">
    <location>
        <begin position="35"/>
        <end position="66"/>
    </location>
</feature>
<evidence type="ECO:0000313" key="3">
    <source>
        <dbReference type="Proteomes" id="UP000054097"/>
    </source>
</evidence>
<feature type="transmembrane region" description="Helical" evidence="1">
    <location>
        <begin position="105"/>
        <end position="128"/>
    </location>
</feature>
<feature type="transmembrane region" description="Helical" evidence="1">
    <location>
        <begin position="140"/>
        <end position="166"/>
    </location>
</feature>
<keyword evidence="3" id="KW-1185">Reference proteome</keyword>
<gene>
    <name evidence="2" type="ORF">M408DRAFT_166909</name>
</gene>
<organism evidence="2 3">
    <name type="scientific">Serendipita vermifera MAFF 305830</name>
    <dbReference type="NCBI Taxonomy" id="933852"/>
    <lineage>
        <taxon>Eukaryota</taxon>
        <taxon>Fungi</taxon>
        <taxon>Dikarya</taxon>
        <taxon>Basidiomycota</taxon>
        <taxon>Agaricomycotina</taxon>
        <taxon>Agaricomycetes</taxon>
        <taxon>Sebacinales</taxon>
        <taxon>Serendipitaceae</taxon>
        <taxon>Serendipita</taxon>
    </lineage>
</organism>
<keyword evidence="1" id="KW-1133">Transmembrane helix</keyword>
<dbReference type="EMBL" id="KN824298">
    <property type="protein sequence ID" value="KIM27570.1"/>
    <property type="molecule type" value="Genomic_DNA"/>
</dbReference>
<name>A0A0C3ASP5_SERVB</name>
<dbReference type="OrthoDB" id="3149879at2759"/>
<protein>
    <submittedName>
        <fullName evidence="2">Uncharacterized protein</fullName>
    </submittedName>
</protein>
<sequence>MLPPFEMDEAPPSGRLGAIYKMYRPLVDFLDQEGAMGLCIILATHTISTGLVMFLGGFILTAPFWALNFVPRHAYPSVAIQLGTVAAYFLVLVVPIPVWRALRKRFPGCLAAIVTVISWEVLVIRWFCVEDDRTSHLSRFFLVPIVRNLVFILATVMIIYAGTLAWSSSRASGSWPPRLWIAAVLAELFVVQEFYRNGGEQVVFLLETQDLRVFAV</sequence>
<dbReference type="Proteomes" id="UP000054097">
    <property type="component" value="Unassembled WGS sequence"/>
</dbReference>
<evidence type="ECO:0000313" key="2">
    <source>
        <dbReference type="EMBL" id="KIM27570.1"/>
    </source>
</evidence>
<keyword evidence="1" id="KW-0472">Membrane</keyword>
<dbReference type="AlphaFoldDB" id="A0A0C3ASP5"/>
<feature type="transmembrane region" description="Helical" evidence="1">
    <location>
        <begin position="78"/>
        <end position="99"/>
    </location>
</feature>
<evidence type="ECO:0000256" key="1">
    <source>
        <dbReference type="SAM" id="Phobius"/>
    </source>
</evidence>
<keyword evidence="1" id="KW-0812">Transmembrane</keyword>
<proteinExistence type="predicted"/>
<dbReference type="HOGENOM" id="CLU_1278316_0_0_1"/>
<reference evidence="3" key="2">
    <citation type="submission" date="2015-01" db="EMBL/GenBank/DDBJ databases">
        <title>Evolutionary Origins and Diversification of the Mycorrhizal Mutualists.</title>
        <authorList>
            <consortium name="DOE Joint Genome Institute"/>
            <consortium name="Mycorrhizal Genomics Consortium"/>
            <person name="Kohler A."/>
            <person name="Kuo A."/>
            <person name="Nagy L.G."/>
            <person name="Floudas D."/>
            <person name="Copeland A."/>
            <person name="Barry K.W."/>
            <person name="Cichocki N."/>
            <person name="Veneault-Fourrey C."/>
            <person name="LaButti K."/>
            <person name="Lindquist E.A."/>
            <person name="Lipzen A."/>
            <person name="Lundell T."/>
            <person name="Morin E."/>
            <person name="Murat C."/>
            <person name="Riley R."/>
            <person name="Ohm R."/>
            <person name="Sun H."/>
            <person name="Tunlid A."/>
            <person name="Henrissat B."/>
            <person name="Grigoriev I.V."/>
            <person name="Hibbett D.S."/>
            <person name="Martin F."/>
        </authorList>
    </citation>
    <scope>NUCLEOTIDE SEQUENCE [LARGE SCALE GENOMIC DNA]</scope>
    <source>
        <strain evidence="3">MAFF 305830</strain>
    </source>
</reference>
<accession>A0A0C3ASP5</accession>